<gene>
    <name evidence="1" type="ORF">SMRZ_LOCUS1245</name>
</gene>
<dbReference type="EMBL" id="UZAI01000264">
    <property type="protein sequence ID" value="VDO50662.1"/>
    <property type="molecule type" value="Genomic_DNA"/>
</dbReference>
<keyword evidence="2" id="KW-1185">Reference proteome</keyword>
<evidence type="ECO:0000313" key="2">
    <source>
        <dbReference type="Proteomes" id="UP000277204"/>
    </source>
</evidence>
<protein>
    <submittedName>
        <fullName evidence="1">Uncharacterized protein</fullName>
    </submittedName>
</protein>
<proteinExistence type="predicted"/>
<reference evidence="1 2" key="1">
    <citation type="submission" date="2018-11" db="EMBL/GenBank/DDBJ databases">
        <authorList>
            <consortium name="Pathogen Informatics"/>
        </authorList>
    </citation>
    <scope>NUCLEOTIDE SEQUENCE [LARGE SCALE GENOMIC DNA]</scope>
    <source>
        <strain evidence="1 2">Zambia</strain>
    </source>
</reference>
<dbReference type="Proteomes" id="UP000277204">
    <property type="component" value="Unassembled WGS sequence"/>
</dbReference>
<dbReference type="InterPro" id="IPR045609">
    <property type="entry name" value="DUF6451"/>
</dbReference>
<sequence>MLIGEALEEIKSFTYLGSIIDERGGSDADVKAWTGRANTAFLQLKDRWTSKQLSTNVKVTIFNTRVKTDLSYGAETSITTTTIIKNDKSIYK</sequence>
<organism evidence="1 2">
    <name type="scientific">Schistosoma margrebowiei</name>
    <dbReference type="NCBI Taxonomy" id="48269"/>
    <lineage>
        <taxon>Eukaryota</taxon>
        <taxon>Metazoa</taxon>
        <taxon>Spiralia</taxon>
        <taxon>Lophotrochozoa</taxon>
        <taxon>Platyhelminthes</taxon>
        <taxon>Trematoda</taxon>
        <taxon>Digenea</taxon>
        <taxon>Strigeidida</taxon>
        <taxon>Schistosomatoidea</taxon>
        <taxon>Schistosomatidae</taxon>
        <taxon>Schistosoma</taxon>
    </lineage>
</organism>
<name>A0A183LBS0_9TREM</name>
<accession>A0A183LBS0</accession>
<dbReference type="Pfam" id="PF20049">
    <property type="entry name" value="DUF6451"/>
    <property type="match status" value="1"/>
</dbReference>
<evidence type="ECO:0000313" key="1">
    <source>
        <dbReference type="EMBL" id="VDO50662.1"/>
    </source>
</evidence>
<dbReference type="AlphaFoldDB" id="A0A183LBS0"/>